<feature type="compositionally biased region" description="Low complexity" evidence="6">
    <location>
        <begin position="133"/>
        <end position="145"/>
    </location>
</feature>
<feature type="compositionally biased region" description="Polar residues" evidence="6">
    <location>
        <begin position="254"/>
        <end position="280"/>
    </location>
</feature>
<dbReference type="Pfam" id="PF01535">
    <property type="entry name" value="PPR"/>
    <property type="match status" value="1"/>
</dbReference>
<name>A0ABR3ZE04_9PEZI</name>
<dbReference type="PANTHER" id="PTHR47936:SF1">
    <property type="entry name" value="PENTATRICOPEPTIDE REPEAT-CONTAINING PROTEIN GUN1, CHLOROPLASTIC"/>
    <property type="match status" value="1"/>
</dbReference>
<evidence type="ECO:0000256" key="1">
    <source>
        <dbReference type="ARBA" id="ARBA00006192"/>
    </source>
</evidence>
<proteinExistence type="inferred from homology"/>
<dbReference type="PROSITE" id="PS51375">
    <property type="entry name" value="PPR"/>
    <property type="match status" value="1"/>
</dbReference>
<feature type="compositionally biased region" description="Basic and acidic residues" evidence="6">
    <location>
        <begin position="281"/>
        <end position="297"/>
    </location>
</feature>
<feature type="repeat" description="PPR" evidence="5">
    <location>
        <begin position="480"/>
        <end position="514"/>
    </location>
</feature>
<evidence type="ECO:0000313" key="7">
    <source>
        <dbReference type="EMBL" id="KAL1898915.1"/>
    </source>
</evidence>
<dbReference type="Gene3D" id="1.25.40.10">
    <property type="entry name" value="Tetratricopeptide repeat domain"/>
    <property type="match status" value="2"/>
</dbReference>
<evidence type="ECO:0000256" key="4">
    <source>
        <dbReference type="ARBA" id="ARBA00044511"/>
    </source>
</evidence>
<evidence type="ECO:0000256" key="2">
    <source>
        <dbReference type="ARBA" id="ARBA00022737"/>
    </source>
</evidence>
<evidence type="ECO:0008006" key="9">
    <source>
        <dbReference type="Google" id="ProtNLM"/>
    </source>
</evidence>
<feature type="compositionally biased region" description="Low complexity" evidence="6">
    <location>
        <begin position="227"/>
        <end position="236"/>
    </location>
</feature>
<dbReference type="InterPro" id="IPR011990">
    <property type="entry name" value="TPR-like_helical_dom_sf"/>
</dbReference>
<reference evidence="7 8" key="1">
    <citation type="journal article" date="2024" name="IMA Fungus">
        <title>IMA Genome - F19 : A genome assembly and annotation guide to empower mycologists, including annotated draft genome sequences of Ceratocystis pirilliformis, Diaporthe australafricana, Fusarium ophioides, Paecilomyces lecythidis, and Sporothrix stenoceras.</title>
        <authorList>
            <person name="Aylward J."/>
            <person name="Wilson A.M."/>
            <person name="Visagie C.M."/>
            <person name="Spraker J."/>
            <person name="Barnes I."/>
            <person name="Buitendag C."/>
            <person name="Ceriani C."/>
            <person name="Del Mar Angel L."/>
            <person name="du Plessis D."/>
            <person name="Fuchs T."/>
            <person name="Gasser K."/>
            <person name="Kramer D."/>
            <person name="Li W."/>
            <person name="Munsamy K."/>
            <person name="Piso A."/>
            <person name="Price J.L."/>
            <person name="Sonnekus B."/>
            <person name="Thomas C."/>
            <person name="van der Nest A."/>
            <person name="van Dijk A."/>
            <person name="van Heerden A."/>
            <person name="van Vuuren N."/>
            <person name="Yilmaz N."/>
            <person name="Duong T.A."/>
            <person name="van der Merwe N.A."/>
            <person name="Wingfield M.J."/>
            <person name="Wingfield B.D."/>
        </authorList>
    </citation>
    <scope>NUCLEOTIDE SEQUENCE [LARGE SCALE GENOMIC DNA]</scope>
    <source>
        <strain evidence="7 8">CMW 5346</strain>
    </source>
</reference>
<dbReference type="InterPro" id="IPR002885">
    <property type="entry name" value="PPR_rpt"/>
</dbReference>
<comment type="similarity">
    <text evidence="1">Belongs to the CCM1 family.</text>
</comment>
<evidence type="ECO:0000313" key="8">
    <source>
        <dbReference type="Proteomes" id="UP001583186"/>
    </source>
</evidence>
<accession>A0ABR3ZE04</accession>
<dbReference type="PANTHER" id="PTHR47936">
    <property type="entry name" value="PPR_LONG DOMAIN-CONTAINING PROTEIN"/>
    <property type="match status" value="1"/>
</dbReference>
<keyword evidence="2" id="KW-0677">Repeat</keyword>
<gene>
    <name evidence="7" type="ORF">Sste5346_003326</name>
</gene>
<feature type="region of interest" description="Disordered" evidence="6">
    <location>
        <begin position="209"/>
        <end position="307"/>
    </location>
</feature>
<comment type="subunit">
    <text evidence="4">Binds to mitochondrial small subunit 15S rRNA.</text>
</comment>
<keyword evidence="8" id="KW-1185">Reference proteome</keyword>
<feature type="region of interest" description="Disordered" evidence="6">
    <location>
        <begin position="820"/>
        <end position="845"/>
    </location>
</feature>
<protein>
    <recommendedName>
        <fullName evidence="9">Pentatricopeptide repeat protein</fullName>
    </recommendedName>
</protein>
<evidence type="ECO:0000256" key="6">
    <source>
        <dbReference type="SAM" id="MobiDB-lite"/>
    </source>
</evidence>
<comment type="caution">
    <text evidence="7">The sequence shown here is derived from an EMBL/GenBank/DDBJ whole genome shotgun (WGS) entry which is preliminary data.</text>
</comment>
<feature type="region of interest" description="Disordered" evidence="6">
    <location>
        <begin position="116"/>
        <end position="145"/>
    </location>
</feature>
<evidence type="ECO:0000256" key="5">
    <source>
        <dbReference type="PROSITE-ProRule" id="PRU00708"/>
    </source>
</evidence>
<organism evidence="7 8">
    <name type="scientific">Sporothrix stenoceras</name>
    <dbReference type="NCBI Taxonomy" id="5173"/>
    <lineage>
        <taxon>Eukaryota</taxon>
        <taxon>Fungi</taxon>
        <taxon>Dikarya</taxon>
        <taxon>Ascomycota</taxon>
        <taxon>Pezizomycotina</taxon>
        <taxon>Sordariomycetes</taxon>
        <taxon>Sordariomycetidae</taxon>
        <taxon>Ophiostomatales</taxon>
        <taxon>Ophiostomataceae</taxon>
        <taxon>Sporothrix</taxon>
    </lineage>
</organism>
<dbReference type="EMBL" id="JAWCUI010000014">
    <property type="protein sequence ID" value="KAL1898915.1"/>
    <property type="molecule type" value="Genomic_DNA"/>
</dbReference>
<evidence type="ECO:0000256" key="3">
    <source>
        <dbReference type="ARBA" id="ARBA00044493"/>
    </source>
</evidence>
<feature type="compositionally biased region" description="Basic and acidic residues" evidence="6">
    <location>
        <begin position="826"/>
        <end position="838"/>
    </location>
</feature>
<comment type="function">
    <text evidence="3">Regulates mitochondrial small subunit maturation by controlling 15S rRNA 5'-end processing. Localizes to the 5' precursor of the 15S rRNA in a position that is subsequently occupied by mS47 in the mature yeast mtSSU. Uses structure and sequence-specific RNA recognition, binding to a single-stranded region of the precursor and specifically recognizing bases -6 to -1. The exchange of Ccm1 for mS47 is coupled to the irreversible removal of precursor rRNA that is accompanied by conformational changes of the mitoribosomal proteins uS5m and mS26. These conformational changes signal completion of 5'-end rRNA processing through protection of the mature 5'-end of the 15S rRNA and stabilization of mS47. The removal of the 5' precursor together with the dissociation of Ccm1 may be catalyzed by the 5'-3' exoribonuclease Pet127. Involved in the specific removal of group I introns in mitochondrial encoded transcripts.</text>
</comment>
<sequence length="873" mass="98371">MKASRRIDRSVCGAVLSARVPSFPHLLPQTVTTGPAGSRPQPSRCIHDQRRKPQNGRPRTANNWITATAAADPASGTLLPMLFPPAWSSNSSWKRPSAHKAMHFLESACHRVERITAPSSSRSSKLEHHSRANHSSAAAARSQPSADEFDDILNQVENGIHESSSTPVAAETQKRVEDIYDVFDETDYNERQSKHIPSSATGRIDPEEFDEFFGQNGHSHGERQNKPKAQAKNNNRTNRRSNRIYKKNDDRDSGNSNINTFYDSSFNCSDPITHPTSLDTEASRPRKKELTKDELRSIVDPPMDGDSVQEHLTFIQDPYLRRYAPPDDRPDVRITEKNDDHMFPTWTDAADFDKDTQKTLRDLDHAVMTRLRQPFNVSAEAVYDIYRKLPGTRMSYVPTTLRHHMLRSLNMDARKTAKAMLRFFAVIADVKDSGFPLLRAEYNAAMSFASRYVGWTTAAEAESAVNLWREMEQVAHIPGNEVTFNILFDVASKAGNFTLAELAYDEMTKRGLRFNRYHAVSLIHFFGLKMDGDGVRAAYREMVDAGEMIDVVVLNCVIASFLRCGEEDAAERVYARMHPRYRQRLQASADAEAKLVSAETAASAAAASSTSTWHHQYPPSRGSFVLSSASSPSSSHPKETDYNSQKVLTQVLMMLAKVNRKNKDTRAGFQYLMPIRPDLGTYRILINHYATRLGSLPAVTRLLDDMKILRIPLHGAIFQALFCGFARHGGAIGVDCDWSLERLRSIWAALLKALDDETEGLYISPWLLMWVLRAFDRCGSPEMVFKAYNSLTSRWDPDEIQSEFVLNILHSLLKKRKPMHTWTGGDGDKDHEKKERKGAFGSGRKASHITKDFVPAIKQERSILGQLGRQQFP</sequence>
<dbReference type="NCBIfam" id="TIGR00756">
    <property type="entry name" value="PPR"/>
    <property type="match status" value="1"/>
</dbReference>
<feature type="region of interest" description="Disordered" evidence="6">
    <location>
        <begin position="25"/>
        <end position="61"/>
    </location>
</feature>
<dbReference type="Proteomes" id="UP001583186">
    <property type="component" value="Unassembled WGS sequence"/>
</dbReference>